<dbReference type="Gene3D" id="1.10.238.10">
    <property type="entry name" value="EF-hand"/>
    <property type="match status" value="1"/>
</dbReference>
<dbReference type="Proteomes" id="UP000245383">
    <property type="component" value="Unassembled WGS sequence"/>
</dbReference>
<keyword evidence="2" id="KW-0519">Myristate</keyword>
<dbReference type="InterPro" id="IPR018247">
    <property type="entry name" value="EF_Hand_1_Ca_BS"/>
</dbReference>
<dbReference type="CDD" id="cd00051">
    <property type="entry name" value="EFh"/>
    <property type="match status" value="2"/>
</dbReference>
<feature type="domain" description="EF-hand" evidence="8">
    <location>
        <begin position="60"/>
        <end position="95"/>
    </location>
</feature>
<dbReference type="InterPro" id="IPR002048">
    <property type="entry name" value="EF_hand_dom"/>
</dbReference>
<accession>A0A2T9YQ56</accession>
<dbReference type="PANTHER" id="PTHR23055">
    <property type="entry name" value="CALCIUM BINDING PROTEINS"/>
    <property type="match status" value="1"/>
</dbReference>
<dbReference type="GO" id="GO:0005509">
    <property type="term" value="F:calcium ion binding"/>
    <property type="evidence" value="ECO:0007669"/>
    <property type="project" value="InterPro"/>
</dbReference>
<dbReference type="FunFam" id="1.10.238.10:FF:000009">
    <property type="entry name" value="Visinin-like protein 1"/>
    <property type="match status" value="1"/>
</dbReference>
<evidence type="ECO:0000256" key="2">
    <source>
        <dbReference type="ARBA" id="ARBA00022707"/>
    </source>
</evidence>
<dbReference type="PANTHER" id="PTHR23055:SF178">
    <property type="entry name" value="NEUROCALCIN HOMOLOG"/>
    <property type="match status" value="1"/>
</dbReference>
<comment type="caution">
    <text evidence="9">The sequence shown here is derived from an EMBL/GenBank/DDBJ whole genome shotgun (WGS) entry which is preliminary data.</text>
</comment>
<dbReference type="AlphaFoldDB" id="A0A2T9YQ56"/>
<dbReference type="PROSITE" id="PS00018">
    <property type="entry name" value="EF_HAND_1"/>
    <property type="match status" value="3"/>
</dbReference>
<dbReference type="Pfam" id="PF00036">
    <property type="entry name" value="EF-hand_1"/>
    <property type="match status" value="1"/>
</dbReference>
<evidence type="ECO:0000256" key="1">
    <source>
        <dbReference type="ARBA" id="ARBA00006049"/>
    </source>
</evidence>
<dbReference type="STRING" id="133385.A0A2T9YQ56"/>
<feature type="domain" description="EF-hand" evidence="8">
    <location>
        <begin position="144"/>
        <end position="179"/>
    </location>
</feature>
<keyword evidence="4" id="KW-0677">Repeat</keyword>
<evidence type="ECO:0000256" key="3">
    <source>
        <dbReference type="ARBA" id="ARBA00022723"/>
    </source>
</evidence>
<dbReference type="InterPro" id="IPR028846">
    <property type="entry name" value="Recoverin"/>
</dbReference>
<dbReference type="EMBL" id="MBFR01000093">
    <property type="protein sequence ID" value="PVU94384.1"/>
    <property type="molecule type" value="Genomic_DNA"/>
</dbReference>
<evidence type="ECO:0000256" key="7">
    <source>
        <dbReference type="ARBA" id="ARBA00071944"/>
    </source>
</evidence>
<protein>
    <recommendedName>
        <fullName evidence="7">Calcium-binding protein NCS-1</fullName>
    </recommendedName>
</protein>
<gene>
    <name evidence="9" type="ORF">BB561_002583</name>
</gene>
<evidence type="ECO:0000313" key="9">
    <source>
        <dbReference type="EMBL" id="PVU94384.1"/>
    </source>
</evidence>
<keyword evidence="6" id="KW-0449">Lipoprotein</keyword>
<dbReference type="SUPFAM" id="SSF47473">
    <property type="entry name" value="EF-hand"/>
    <property type="match status" value="1"/>
</dbReference>
<dbReference type="InterPro" id="IPR011992">
    <property type="entry name" value="EF-hand-dom_pair"/>
</dbReference>
<dbReference type="PRINTS" id="PR00450">
    <property type="entry name" value="RECOVERIN"/>
</dbReference>
<evidence type="ECO:0000256" key="6">
    <source>
        <dbReference type="ARBA" id="ARBA00023288"/>
    </source>
</evidence>
<sequence length="190" mass="21737">MGKTHSKLSEEQLQDLITNTKFGKKEIQSWYNGFVADCPSGEIGVEDFKKIYRNFFPFGDSANFSGYVFRVFDSNKSGRIDFKEFLQALSITSRGTPEEKLIWAFELYDIDGDGYITQVEMLQIVDAIYKMLGSMVQLAEDEDTPEKRVDKIFRLMDTNQDGKIDLEEFKAGSLKDSVIMQALNLYEGLI</sequence>
<evidence type="ECO:0000256" key="4">
    <source>
        <dbReference type="ARBA" id="ARBA00022737"/>
    </source>
</evidence>
<evidence type="ECO:0000256" key="5">
    <source>
        <dbReference type="ARBA" id="ARBA00022837"/>
    </source>
</evidence>
<evidence type="ECO:0000313" key="10">
    <source>
        <dbReference type="Proteomes" id="UP000245383"/>
    </source>
</evidence>
<organism evidence="9 10">
    <name type="scientific">Smittium simulii</name>
    <dbReference type="NCBI Taxonomy" id="133385"/>
    <lineage>
        <taxon>Eukaryota</taxon>
        <taxon>Fungi</taxon>
        <taxon>Fungi incertae sedis</taxon>
        <taxon>Zoopagomycota</taxon>
        <taxon>Kickxellomycotina</taxon>
        <taxon>Harpellomycetes</taxon>
        <taxon>Harpellales</taxon>
        <taxon>Legeriomycetaceae</taxon>
        <taxon>Smittium</taxon>
    </lineage>
</organism>
<evidence type="ECO:0000259" key="8">
    <source>
        <dbReference type="PROSITE" id="PS50222"/>
    </source>
</evidence>
<keyword evidence="3" id="KW-0479">Metal-binding</keyword>
<comment type="similarity">
    <text evidence="1">Belongs to the recoverin family.</text>
</comment>
<keyword evidence="10" id="KW-1185">Reference proteome</keyword>
<dbReference type="SMART" id="SM00054">
    <property type="entry name" value="EFh"/>
    <property type="match status" value="3"/>
</dbReference>
<dbReference type="OrthoDB" id="191686at2759"/>
<dbReference type="Pfam" id="PF13499">
    <property type="entry name" value="EF-hand_7"/>
    <property type="match status" value="1"/>
</dbReference>
<proteinExistence type="inferred from homology"/>
<dbReference type="PROSITE" id="PS50222">
    <property type="entry name" value="EF_HAND_2"/>
    <property type="match status" value="3"/>
</dbReference>
<keyword evidence="5" id="KW-0106">Calcium</keyword>
<feature type="domain" description="EF-hand" evidence="8">
    <location>
        <begin position="96"/>
        <end position="131"/>
    </location>
</feature>
<reference evidence="9 10" key="1">
    <citation type="journal article" date="2018" name="MBio">
        <title>Comparative Genomics Reveals the Core Gene Toolbox for the Fungus-Insect Symbiosis.</title>
        <authorList>
            <person name="Wang Y."/>
            <person name="Stata M."/>
            <person name="Wang W."/>
            <person name="Stajich J.E."/>
            <person name="White M.M."/>
            <person name="Moncalvo J.M."/>
        </authorList>
    </citation>
    <scope>NUCLEOTIDE SEQUENCE [LARGE SCALE GENOMIC DNA]</scope>
    <source>
        <strain evidence="9 10">SWE-8-4</strain>
    </source>
</reference>
<name>A0A2T9YQ56_9FUNG</name>